<dbReference type="EMBL" id="JAWLKB010000003">
    <property type="protein sequence ID" value="MDV6266761.1"/>
    <property type="molecule type" value="Genomic_DNA"/>
</dbReference>
<dbReference type="Proteomes" id="UP001185927">
    <property type="component" value="Unassembled WGS sequence"/>
</dbReference>
<comment type="caution">
    <text evidence="1">The sequence shown here is derived from an EMBL/GenBank/DDBJ whole genome shotgun (WGS) entry which is preliminary data.</text>
</comment>
<evidence type="ECO:0000313" key="2">
    <source>
        <dbReference type="Proteomes" id="UP001185927"/>
    </source>
</evidence>
<name>A0ABU4BRC0_RHOGO</name>
<accession>A0ABU4BRC0</accession>
<gene>
    <name evidence="1" type="ORF">R3Q16_09110</name>
</gene>
<reference evidence="1 2" key="1">
    <citation type="submission" date="2023-10" db="EMBL/GenBank/DDBJ databases">
        <title>Development of a sustainable strategy for remediation of hydrocarbon-contaminated territories based on the waste exchange concept.</title>
        <authorList>
            <person name="Krivoruchko A."/>
        </authorList>
    </citation>
    <scope>NUCLEOTIDE SEQUENCE [LARGE SCALE GENOMIC DNA]</scope>
    <source>
        <strain evidence="1 2">IEGM 1203</strain>
    </source>
</reference>
<dbReference type="CDD" id="cd10440">
    <property type="entry name" value="GIY-YIG_COG3680"/>
    <property type="match status" value="1"/>
</dbReference>
<protein>
    <submittedName>
        <fullName evidence="1">GIY-YIG nuclease family protein</fullName>
    </submittedName>
</protein>
<proteinExistence type="predicted"/>
<keyword evidence="2" id="KW-1185">Reference proteome</keyword>
<dbReference type="RefSeq" id="WP_045064556.1">
    <property type="nucleotide sequence ID" value="NZ_JAWLKB010000003.1"/>
</dbReference>
<evidence type="ECO:0000313" key="1">
    <source>
        <dbReference type="EMBL" id="MDV6266761.1"/>
    </source>
</evidence>
<sequence>MAIVWTVPRGISPTLLVAPLIKEFLAEGEGTLDSRLSAVGIVCASLEKQVGRTFTSISSASAAIFSGAAASSSVPDALRLAVMRTLSTEVLVRKPAPQPFSEKVGKRLGEYVFALRDPRNNQVFHVGHGTGNQVFASVFEALGELDNLEGASGSADTPGVTAAKISRIREIYDAGSAVEHYVLIRSVSGADASGTADAVVSGIVETLRISEAGDNLTNLAGEVTDKDLRATRVEEIALRYSADPAPELPTPSVVLHVPGSARAGATAEEIYELARQEWAAGAAVRAEAGIPVLVFADSIIRGAFRAQSWEVSTRNADGSMLWRFTGDVDEELAAKYVGTEITPHNVGLKKWPVSGWVTRLTTARPGAAMPGPRKK</sequence>
<organism evidence="1 2">
    <name type="scientific">Rhodococcus globerulus</name>
    <dbReference type="NCBI Taxonomy" id="33008"/>
    <lineage>
        <taxon>Bacteria</taxon>
        <taxon>Bacillati</taxon>
        <taxon>Actinomycetota</taxon>
        <taxon>Actinomycetes</taxon>
        <taxon>Mycobacteriales</taxon>
        <taxon>Nocardiaceae</taxon>
        <taxon>Rhodococcus</taxon>
    </lineage>
</organism>